<evidence type="ECO:0000313" key="1">
    <source>
        <dbReference type="Proteomes" id="UP000095286"/>
    </source>
</evidence>
<name>A0AC35UIC6_9BILA</name>
<dbReference type="WBParaSite" id="RSKR_0001128300.1">
    <property type="protein sequence ID" value="RSKR_0001128300.1"/>
    <property type="gene ID" value="RSKR_0001128300"/>
</dbReference>
<dbReference type="Proteomes" id="UP000095286">
    <property type="component" value="Unplaced"/>
</dbReference>
<sequence length="466" mass="53658">MCPCSVYFIVHTDETMTLKQSQHLEKIEADGLRLFKSSNQTLSTESFEYVLQKVKCDDDLRDALTNIEIKLTKSDEVFLAGHPDFAIWFECFPAIPPDLSILLWGSNCVKEDLSLLGFASNKKQEDENNDEAIKEELIPEIKREIMDSNEEVKDLRNDLWVPKEDVTVFENDVTKNKLKGKNINSRRSKNNEIKFSFDDEFTSSRTKSLREEINFVQSISKDDPTLPLYAVDDFVIEPNKYMRHLLSHHFEIISFAPVNQVLLLQIFPPKFELRCSNKENNHTNDQFSNASHFESLGEVLCSKKLVLYFKHVASGEVGFIQCLKMSNGELKFFCNFFNYKNKIFVHTSTGTSQKPHRKSEELLADNVNKGNTATSKRQCWLSNGAFKNELNKLSRFLPYPDKYRKAKIALSRLSEYAKTISCFEEINKAVQMLAAAHLSGSTTKFEKEHLIFMEELKSKGLMSEKI</sequence>
<proteinExistence type="predicted"/>
<accession>A0AC35UIC6</accession>
<evidence type="ECO:0000313" key="2">
    <source>
        <dbReference type="WBParaSite" id="RSKR_0001128300.1"/>
    </source>
</evidence>
<protein>
    <submittedName>
        <fullName evidence="2">Uncharacterized protein</fullName>
    </submittedName>
</protein>
<organism evidence="1 2">
    <name type="scientific">Rhabditophanes sp. KR3021</name>
    <dbReference type="NCBI Taxonomy" id="114890"/>
    <lineage>
        <taxon>Eukaryota</taxon>
        <taxon>Metazoa</taxon>
        <taxon>Ecdysozoa</taxon>
        <taxon>Nematoda</taxon>
        <taxon>Chromadorea</taxon>
        <taxon>Rhabditida</taxon>
        <taxon>Tylenchina</taxon>
        <taxon>Panagrolaimomorpha</taxon>
        <taxon>Strongyloidoidea</taxon>
        <taxon>Alloionematidae</taxon>
        <taxon>Rhabditophanes</taxon>
    </lineage>
</organism>
<reference evidence="2" key="1">
    <citation type="submission" date="2016-11" db="UniProtKB">
        <authorList>
            <consortium name="WormBaseParasite"/>
        </authorList>
    </citation>
    <scope>IDENTIFICATION</scope>
    <source>
        <strain evidence="2">KR3021</strain>
    </source>
</reference>